<keyword evidence="3" id="KW-1185">Reference proteome</keyword>
<dbReference type="Proteomes" id="UP000033393">
    <property type="component" value="Unassembled WGS sequence"/>
</dbReference>
<accession>A0A0F0GI30</accession>
<organism evidence="2 3">
    <name type="scientific">Lentzea aerocolonigenes</name>
    <name type="common">Lechevalieria aerocolonigenes</name>
    <name type="synonym">Saccharothrix aerocolonigenes</name>
    <dbReference type="NCBI Taxonomy" id="68170"/>
    <lineage>
        <taxon>Bacteria</taxon>
        <taxon>Bacillati</taxon>
        <taxon>Actinomycetota</taxon>
        <taxon>Actinomycetes</taxon>
        <taxon>Pseudonocardiales</taxon>
        <taxon>Pseudonocardiaceae</taxon>
        <taxon>Lentzea</taxon>
    </lineage>
</organism>
<feature type="transmembrane region" description="Helical" evidence="1">
    <location>
        <begin position="688"/>
        <end position="704"/>
    </location>
</feature>
<comment type="caution">
    <text evidence="2">The sequence shown here is derived from an EMBL/GenBank/DDBJ whole genome shotgun (WGS) entry which is preliminary data.</text>
</comment>
<proteinExistence type="predicted"/>
<evidence type="ECO:0008006" key="4">
    <source>
        <dbReference type="Google" id="ProtNLM"/>
    </source>
</evidence>
<reference evidence="2 3" key="1">
    <citation type="submission" date="2015-02" db="EMBL/GenBank/DDBJ databases">
        <authorList>
            <person name="Ju K.-S."/>
            <person name="Doroghazi J.R."/>
            <person name="Metcalf W."/>
        </authorList>
    </citation>
    <scope>NUCLEOTIDE SEQUENCE [LARGE SCALE GENOMIC DNA]</scope>
    <source>
        <strain evidence="2 3">NRRL B-16140</strain>
    </source>
</reference>
<evidence type="ECO:0000313" key="2">
    <source>
        <dbReference type="EMBL" id="KJK42161.1"/>
    </source>
</evidence>
<keyword evidence="1" id="KW-0812">Transmembrane</keyword>
<feature type="transmembrane region" description="Helical" evidence="1">
    <location>
        <begin position="716"/>
        <end position="739"/>
    </location>
</feature>
<gene>
    <name evidence="2" type="ORF">UK23_38465</name>
</gene>
<protein>
    <recommendedName>
        <fullName evidence="4">Oxidoreductase</fullName>
    </recommendedName>
</protein>
<feature type="transmembrane region" description="Helical" evidence="1">
    <location>
        <begin position="648"/>
        <end position="668"/>
    </location>
</feature>
<dbReference type="EMBL" id="JYJG01000366">
    <property type="protein sequence ID" value="KJK42161.1"/>
    <property type="molecule type" value="Genomic_DNA"/>
</dbReference>
<sequence>MAWECAMNSDDVVLTTAEQELVEEIENGGRVVFAGAGREIRGRVLTRELLRTKEIRVRKLCMSDVRLTGEIDLEAGDVGFPVRLDRCTFNQPPVLEQANIAGLYLVECTLPGLRAAQVQVSTSLSLRHCTVSGRIDLMGAHVTGQLVLRGCHVDGRGGEAIKADGLHVDQDLICSDGFSADGQTRMIGAVIGGQFICEGAAFRNHGDKPTLELNGLVVKEHVFWREGFTVHGRVNLRGAQIEGSLDCHRAHFANPGDLALEAVGMHVHQVVKFSAGCRVDGEINLTGCRVGGWVDFTGGEFVNEGRKAVDLARASIAQNLIFQSGAVVKGKVLLAGADIGGSLWAQGGRFENETDTAIDATGMHVHRDVLLSEKTLGSVADTDGFLARGRVVLSDVRVGGNLDCAGGRFVNPQREAMIARGIAVTRDALLRNGFVAEGRVDLADATVGGSLDLTAARLGERGEALRCDRVAVGQSVSFVKVRAEGSVHMCNARIGADVSFAGAALMGSKTALELKGSVIGSTLRLKFAERPTGMLNFCRLRVATLDDRQSDWPDEAKLNNFVYSALRERSTDVTKRIAWLQRQPEYVPQVYQQLASVYSAAGQHHEAAKVLIAGEDQRRCERKSLPGRVHRTLWWILKPTVGYGYRPLWVLGWLAGLVVAGGVVFHLLGPGSFLSTRTEVPNTRFDPWLYTIDLLLPVVSLKHSDLWVPLGVAKLWSLFFTLIGWVLAICLVTGVGHLFKRDR</sequence>
<name>A0A0F0GI30_LENAE</name>
<dbReference type="PATRIC" id="fig|68170.10.peg.9977"/>
<dbReference type="AlphaFoldDB" id="A0A0F0GI30"/>
<keyword evidence="1" id="KW-0472">Membrane</keyword>
<evidence type="ECO:0000313" key="3">
    <source>
        <dbReference type="Proteomes" id="UP000033393"/>
    </source>
</evidence>
<keyword evidence="1" id="KW-1133">Transmembrane helix</keyword>
<evidence type="ECO:0000256" key="1">
    <source>
        <dbReference type="SAM" id="Phobius"/>
    </source>
</evidence>